<dbReference type="EMBL" id="BSOO01000013">
    <property type="protein sequence ID" value="GLR47745.1"/>
    <property type="molecule type" value="Genomic_DNA"/>
</dbReference>
<feature type="transmembrane region" description="Helical" evidence="1">
    <location>
        <begin position="6"/>
        <end position="29"/>
    </location>
</feature>
<comment type="caution">
    <text evidence="2">The sequence shown here is derived from an EMBL/GenBank/DDBJ whole genome shotgun (WGS) entry which is preliminary data.</text>
</comment>
<dbReference type="Pfam" id="PF12291">
    <property type="entry name" value="DUF3623"/>
    <property type="match status" value="1"/>
</dbReference>
<feature type="transmembrane region" description="Helical" evidence="1">
    <location>
        <begin position="113"/>
        <end position="133"/>
    </location>
</feature>
<evidence type="ECO:0000256" key="1">
    <source>
        <dbReference type="SAM" id="Phobius"/>
    </source>
</evidence>
<proteinExistence type="predicted"/>
<keyword evidence="1" id="KW-0812">Transmembrane</keyword>
<gene>
    <name evidence="2" type="ORF">GCM10007925_14580</name>
</gene>
<keyword evidence="3" id="KW-1185">Reference proteome</keyword>
<feature type="transmembrane region" description="Helical" evidence="1">
    <location>
        <begin position="217"/>
        <end position="239"/>
    </location>
</feature>
<dbReference type="Proteomes" id="UP001156703">
    <property type="component" value="Unassembled WGS sequence"/>
</dbReference>
<dbReference type="InterPro" id="IPR017496">
    <property type="entry name" value="Photo_alph_chp2"/>
</dbReference>
<evidence type="ECO:0008006" key="4">
    <source>
        <dbReference type="Google" id="ProtNLM"/>
    </source>
</evidence>
<keyword evidence="1" id="KW-0472">Membrane</keyword>
<sequence length="270" mass="28331">MVSLTGHFLPGIAVLLSWFASTGLIVWLVHRPRATYRASMVGTTVAAMVGIGMIAATRHDSGPAATYAAAAAALAIWAWQELAFLTGAAAGPRRLPADRNAVGFLRFRQATEALLWHELALAGLLVLLAAISWGTANQVAAGVFGLLFVLRLAAKLSIFSGVPNFSDELIPAHLQYLRSYFGPRRISATLLASLATSLVLAALLAQRALAAGAGDAAIAPSLVFTLAGLGVLELTFLALPVRDGALWHWALRRDSTTHIAGQARGTVHGL</sequence>
<accession>A0ABQ5Z6T9</accession>
<evidence type="ECO:0000313" key="3">
    <source>
        <dbReference type="Proteomes" id="UP001156703"/>
    </source>
</evidence>
<feature type="transmembrane region" description="Helical" evidence="1">
    <location>
        <begin position="67"/>
        <end position="92"/>
    </location>
</feature>
<protein>
    <recommendedName>
        <fullName evidence="4">Photosynthetic complex assembly protein 2</fullName>
    </recommendedName>
</protein>
<dbReference type="NCBIfam" id="TIGR03055">
    <property type="entry name" value="photo_alph_chp2"/>
    <property type="match status" value="1"/>
</dbReference>
<feature type="transmembrane region" description="Helical" evidence="1">
    <location>
        <begin position="186"/>
        <end position="205"/>
    </location>
</feature>
<reference evidence="3" key="1">
    <citation type="journal article" date="2019" name="Int. J. Syst. Evol. Microbiol.">
        <title>The Global Catalogue of Microorganisms (GCM) 10K type strain sequencing project: providing services to taxonomists for standard genome sequencing and annotation.</title>
        <authorList>
            <consortium name="The Broad Institute Genomics Platform"/>
            <consortium name="The Broad Institute Genome Sequencing Center for Infectious Disease"/>
            <person name="Wu L."/>
            <person name="Ma J."/>
        </authorList>
    </citation>
    <scope>NUCLEOTIDE SEQUENCE [LARGE SCALE GENOMIC DNA]</scope>
    <source>
        <strain evidence="3">NBRC 102146</strain>
    </source>
</reference>
<organism evidence="2 3">
    <name type="scientific">Sphingomonas astaxanthinifaciens DSM 22298</name>
    <dbReference type="NCBI Taxonomy" id="1123267"/>
    <lineage>
        <taxon>Bacteria</taxon>
        <taxon>Pseudomonadati</taxon>
        <taxon>Pseudomonadota</taxon>
        <taxon>Alphaproteobacteria</taxon>
        <taxon>Sphingomonadales</taxon>
        <taxon>Sphingomonadaceae</taxon>
        <taxon>Sphingomonas</taxon>
    </lineage>
</organism>
<name>A0ABQ5Z6T9_9SPHN</name>
<evidence type="ECO:0000313" key="2">
    <source>
        <dbReference type="EMBL" id="GLR47745.1"/>
    </source>
</evidence>
<feature type="transmembrane region" description="Helical" evidence="1">
    <location>
        <begin position="36"/>
        <end position="55"/>
    </location>
</feature>
<keyword evidence="1" id="KW-1133">Transmembrane helix</keyword>